<evidence type="ECO:0000256" key="6">
    <source>
        <dbReference type="ARBA" id="ARBA00023034"/>
    </source>
</evidence>
<dbReference type="InParanoid" id="A9UY27"/>
<keyword evidence="6" id="KW-0333">Golgi apparatus</keyword>
<evidence type="ECO:0000256" key="5">
    <source>
        <dbReference type="ARBA" id="ARBA00022989"/>
    </source>
</evidence>
<evidence type="ECO:0000256" key="7">
    <source>
        <dbReference type="ARBA" id="ARBA00023136"/>
    </source>
</evidence>
<evidence type="ECO:0000256" key="10">
    <source>
        <dbReference type="SAM" id="Phobius"/>
    </source>
</evidence>
<keyword evidence="13" id="KW-1185">Reference proteome</keyword>
<dbReference type="CDD" id="cd15853">
    <property type="entry name" value="SNARE_Bet1"/>
    <property type="match status" value="1"/>
</dbReference>
<dbReference type="SUPFAM" id="SSF58038">
    <property type="entry name" value="SNARE fusion complex"/>
    <property type="match status" value="1"/>
</dbReference>
<evidence type="ECO:0000256" key="4">
    <source>
        <dbReference type="ARBA" id="ARBA00022927"/>
    </source>
</evidence>
<evidence type="ECO:0000259" key="11">
    <source>
        <dbReference type="PROSITE" id="PS50192"/>
    </source>
</evidence>
<evidence type="ECO:0000256" key="2">
    <source>
        <dbReference type="ARBA" id="ARBA00022448"/>
    </source>
</evidence>
<dbReference type="PROSITE" id="PS50192">
    <property type="entry name" value="T_SNARE"/>
    <property type="match status" value="1"/>
</dbReference>
<dbReference type="AlphaFoldDB" id="A9UY27"/>
<reference evidence="12 13" key="1">
    <citation type="journal article" date="2008" name="Nature">
        <title>The genome of the choanoflagellate Monosiga brevicollis and the origin of metazoans.</title>
        <authorList>
            <consortium name="JGI Sequencing"/>
            <person name="King N."/>
            <person name="Westbrook M.J."/>
            <person name="Young S.L."/>
            <person name="Kuo A."/>
            <person name="Abedin M."/>
            <person name="Chapman J."/>
            <person name="Fairclough S."/>
            <person name="Hellsten U."/>
            <person name="Isogai Y."/>
            <person name="Letunic I."/>
            <person name="Marr M."/>
            <person name="Pincus D."/>
            <person name="Putnam N."/>
            <person name="Rokas A."/>
            <person name="Wright K.J."/>
            <person name="Zuzow R."/>
            <person name="Dirks W."/>
            <person name="Good M."/>
            <person name="Goodstein D."/>
            <person name="Lemons D."/>
            <person name="Li W."/>
            <person name="Lyons J.B."/>
            <person name="Morris A."/>
            <person name="Nichols S."/>
            <person name="Richter D.J."/>
            <person name="Salamov A."/>
            <person name="Bork P."/>
            <person name="Lim W.A."/>
            <person name="Manning G."/>
            <person name="Miller W.T."/>
            <person name="McGinnis W."/>
            <person name="Shapiro H."/>
            <person name="Tjian R."/>
            <person name="Grigoriev I.V."/>
            <person name="Rokhsar D."/>
        </authorList>
    </citation>
    <scope>NUCLEOTIDE SEQUENCE [LARGE SCALE GENOMIC DNA]</scope>
    <source>
        <strain evidence="13">MX1 / ATCC 50154</strain>
    </source>
</reference>
<dbReference type="PANTHER" id="PTHR12791">
    <property type="entry name" value="GOLGI SNARE BET1-RELATED"/>
    <property type="match status" value="1"/>
</dbReference>
<dbReference type="GO" id="GO:0015031">
    <property type="term" value="P:protein transport"/>
    <property type="evidence" value="ECO:0007669"/>
    <property type="project" value="UniProtKB-KW"/>
</dbReference>
<dbReference type="EMBL" id="CH991549">
    <property type="protein sequence ID" value="EDQ89789.1"/>
    <property type="molecule type" value="Genomic_DNA"/>
</dbReference>
<dbReference type="KEGG" id="mbr:MONBRDRAFT_24896"/>
<protein>
    <recommendedName>
        <fullName evidence="11">t-SNARE coiled-coil homology domain-containing protein</fullName>
    </recommendedName>
</protein>
<evidence type="ECO:0000256" key="9">
    <source>
        <dbReference type="SAM" id="MobiDB-lite"/>
    </source>
</evidence>
<dbReference type="eggNOG" id="KOG3385">
    <property type="taxonomic scope" value="Eukaryota"/>
</dbReference>
<comment type="subcellular location">
    <subcellularLocation>
        <location evidence="8">Endomembrane system</location>
        <topology evidence="8">Single-pass type IV membrane protein</topology>
    </subcellularLocation>
    <subcellularLocation>
        <location evidence="1">Golgi apparatus membrane</location>
    </subcellularLocation>
</comment>
<dbReference type="GO" id="GO:0000139">
    <property type="term" value="C:Golgi membrane"/>
    <property type="evidence" value="ECO:0007669"/>
    <property type="project" value="UniProtKB-SubCell"/>
</dbReference>
<evidence type="ECO:0000256" key="8">
    <source>
        <dbReference type="ARBA" id="ARBA00046280"/>
    </source>
</evidence>
<dbReference type="GeneID" id="5890430"/>
<name>A9UY27_MONBE</name>
<keyword evidence="3 10" id="KW-0812">Transmembrane</keyword>
<dbReference type="OMA" id="RLMCYLI"/>
<keyword evidence="7 10" id="KW-0472">Membrane</keyword>
<organism evidence="12 13">
    <name type="scientific">Monosiga brevicollis</name>
    <name type="common">Choanoflagellate</name>
    <dbReference type="NCBI Taxonomy" id="81824"/>
    <lineage>
        <taxon>Eukaryota</taxon>
        <taxon>Choanoflagellata</taxon>
        <taxon>Craspedida</taxon>
        <taxon>Salpingoecidae</taxon>
        <taxon>Monosiga</taxon>
    </lineage>
</organism>
<evidence type="ECO:0000256" key="3">
    <source>
        <dbReference type="ARBA" id="ARBA00022692"/>
    </source>
</evidence>
<dbReference type="Gene3D" id="1.20.5.110">
    <property type="match status" value="1"/>
</dbReference>
<dbReference type="SMART" id="SM00397">
    <property type="entry name" value="t_SNARE"/>
    <property type="match status" value="1"/>
</dbReference>
<feature type="transmembrane region" description="Helical" evidence="10">
    <location>
        <begin position="96"/>
        <end position="114"/>
    </location>
</feature>
<gene>
    <name evidence="12" type="ORF">MONBRDRAFT_24896</name>
</gene>
<feature type="region of interest" description="Disordered" evidence="9">
    <location>
        <begin position="1"/>
        <end position="21"/>
    </location>
</feature>
<evidence type="ECO:0000313" key="12">
    <source>
        <dbReference type="EMBL" id="EDQ89789.1"/>
    </source>
</evidence>
<keyword evidence="2" id="KW-0813">Transport</keyword>
<dbReference type="Proteomes" id="UP000001357">
    <property type="component" value="Unassembled WGS sequence"/>
</dbReference>
<proteinExistence type="predicted"/>
<keyword evidence="4" id="KW-0653">Protein transport</keyword>
<evidence type="ECO:0000313" key="13">
    <source>
        <dbReference type="Proteomes" id="UP000001357"/>
    </source>
</evidence>
<keyword evidence="5 10" id="KW-1133">Transmembrane helix</keyword>
<dbReference type="InterPro" id="IPR000727">
    <property type="entry name" value="T_SNARE_dom"/>
</dbReference>
<dbReference type="InterPro" id="IPR039899">
    <property type="entry name" value="BET1_SNARE"/>
</dbReference>
<feature type="domain" description="T-SNARE coiled-coil homology" evidence="11">
    <location>
        <begin position="25"/>
        <end position="87"/>
    </location>
</feature>
<dbReference type="STRING" id="81824.A9UY27"/>
<dbReference type="RefSeq" id="XP_001745211.1">
    <property type="nucleotide sequence ID" value="XM_001745159.1"/>
</dbReference>
<sequence length="115" mass="12662">MAKRANNMARYSRGSNGLTAERTETMLEAENDRQVDALHSKVAMLKDLTIDIGEEVRSQNSMLSDMGGSFDDAGSLLGISMRKVGNLANSTNGRMLCYLVGFAVTVFCVIWYLMK</sequence>
<dbReference type="FunCoup" id="A9UY27">
    <property type="interactions" value="1140"/>
</dbReference>
<accession>A9UY27</accession>
<evidence type="ECO:0000256" key="1">
    <source>
        <dbReference type="ARBA" id="ARBA00004394"/>
    </source>
</evidence>